<gene>
    <name evidence="2" type="ORF">EJ04DRAFT_167567</name>
</gene>
<evidence type="ECO:0000256" key="1">
    <source>
        <dbReference type="SAM" id="MobiDB-lite"/>
    </source>
</evidence>
<evidence type="ECO:0000313" key="3">
    <source>
        <dbReference type="Proteomes" id="UP000799444"/>
    </source>
</evidence>
<feature type="compositionally biased region" description="Polar residues" evidence="1">
    <location>
        <begin position="59"/>
        <end position="81"/>
    </location>
</feature>
<organism evidence="2 3">
    <name type="scientific">Polyplosphaeria fusca</name>
    <dbReference type="NCBI Taxonomy" id="682080"/>
    <lineage>
        <taxon>Eukaryota</taxon>
        <taxon>Fungi</taxon>
        <taxon>Dikarya</taxon>
        <taxon>Ascomycota</taxon>
        <taxon>Pezizomycotina</taxon>
        <taxon>Dothideomycetes</taxon>
        <taxon>Pleosporomycetidae</taxon>
        <taxon>Pleosporales</taxon>
        <taxon>Tetraplosphaeriaceae</taxon>
        <taxon>Polyplosphaeria</taxon>
    </lineage>
</organism>
<name>A0A9P4RC37_9PLEO</name>
<dbReference type="Proteomes" id="UP000799444">
    <property type="component" value="Unassembled WGS sequence"/>
</dbReference>
<feature type="compositionally biased region" description="Basic and acidic residues" evidence="1">
    <location>
        <begin position="107"/>
        <end position="122"/>
    </location>
</feature>
<accession>A0A9P4RC37</accession>
<dbReference type="AlphaFoldDB" id="A0A9P4RC37"/>
<sequence length="174" mass="19537">MEAPTGAPATQNRRFHDRNPSRPSFLHRLSIICLIMYARRAKQKSWDAWQTDTRDAAPSSETGANVTHIATPQTPISANTCRSRDNEAQRIAKLPIPMLLSLQPPSTEHHRLLETSTKDRKEQRRGRAGTAGTKTFQSSVYNFTPREARNAYSRASPKLPRTTCQKLGKSLTIV</sequence>
<dbReference type="EMBL" id="ML996099">
    <property type="protein sequence ID" value="KAF2740828.1"/>
    <property type="molecule type" value="Genomic_DNA"/>
</dbReference>
<comment type="caution">
    <text evidence="2">The sequence shown here is derived from an EMBL/GenBank/DDBJ whole genome shotgun (WGS) entry which is preliminary data.</text>
</comment>
<feature type="region of interest" description="Disordered" evidence="1">
    <location>
        <begin position="105"/>
        <end position="134"/>
    </location>
</feature>
<evidence type="ECO:0000313" key="2">
    <source>
        <dbReference type="EMBL" id="KAF2740828.1"/>
    </source>
</evidence>
<feature type="region of interest" description="Disordered" evidence="1">
    <location>
        <begin position="52"/>
        <end position="85"/>
    </location>
</feature>
<proteinExistence type="predicted"/>
<keyword evidence="3" id="KW-1185">Reference proteome</keyword>
<feature type="region of interest" description="Disordered" evidence="1">
    <location>
        <begin position="1"/>
        <end position="21"/>
    </location>
</feature>
<reference evidence="2" key="1">
    <citation type="journal article" date="2020" name="Stud. Mycol.">
        <title>101 Dothideomycetes genomes: a test case for predicting lifestyles and emergence of pathogens.</title>
        <authorList>
            <person name="Haridas S."/>
            <person name="Albert R."/>
            <person name="Binder M."/>
            <person name="Bloem J."/>
            <person name="Labutti K."/>
            <person name="Salamov A."/>
            <person name="Andreopoulos B."/>
            <person name="Baker S."/>
            <person name="Barry K."/>
            <person name="Bills G."/>
            <person name="Bluhm B."/>
            <person name="Cannon C."/>
            <person name="Castanera R."/>
            <person name="Culley D."/>
            <person name="Daum C."/>
            <person name="Ezra D."/>
            <person name="Gonzalez J."/>
            <person name="Henrissat B."/>
            <person name="Kuo A."/>
            <person name="Liang C."/>
            <person name="Lipzen A."/>
            <person name="Lutzoni F."/>
            <person name="Magnuson J."/>
            <person name="Mondo S."/>
            <person name="Nolan M."/>
            <person name="Ohm R."/>
            <person name="Pangilinan J."/>
            <person name="Park H.-J."/>
            <person name="Ramirez L."/>
            <person name="Alfaro M."/>
            <person name="Sun H."/>
            <person name="Tritt A."/>
            <person name="Yoshinaga Y."/>
            <person name="Zwiers L.-H."/>
            <person name="Turgeon B."/>
            <person name="Goodwin S."/>
            <person name="Spatafora J."/>
            <person name="Crous P."/>
            <person name="Grigoriev I."/>
        </authorList>
    </citation>
    <scope>NUCLEOTIDE SEQUENCE</scope>
    <source>
        <strain evidence="2">CBS 125425</strain>
    </source>
</reference>
<protein>
    <submittedName>
        <fullName evidence="2">Uncharacterized protein</fullName>
    </submittedName>
</protein>